<feature type="transmembrane region" description="Helical" evidence="7">
    <location>
        <begin position="351"/>
        <end position="373"/>
    </location>
</feature>
<name>A0A1I2ZST5_9ACTN</name>
<dbReference type="InterPro" id="IPR011701">
    <property type="entry name" value="MFS"/>
</dbReference>
<keyword evidence="12" id="KW-1185">Reference proteome</keyword>
<evidence type="ECO:0000256" key="6">
    <source>
        <dbReference type="ARBA" id="ARBA00023136"/>
    </source>
</evidence>
<feature type="transmembrane region" description="Helical" evidence="7">
    <location>
        <begin position="227"/>
        <end position="247"/>
    </location>
</feature>
<feature type="transmembrane region" description="Helical" evidence="7">
    <location>
        <begin position="317"/>
        <end position="339"/>
    </location>
</feature>
<evidence type="ECO:0000313" key="9">
    <source>
        <dbReference type="EMBL" id="NYH84136.1"/>
    </source>
</evidence>
<dbReference type="GO" id="GO:0005886">
    <property type="term" value="C:plasma membrane"/>
    <property type="evidence" value="ECO:0007669"/>
    <property type="project" value="UniProtKB-SubCell"/>
</dbReference>
<evidence type="ECO:0000256" key="2">
    <source>
        <dbReference type="ARBA" id="ARBA00008432"/>
    </source>
</evidence>
<dbReference type="SUPFAM" id="SSF103473">
    <property type="entry name" value="MFS general substrate transporter"/>
    <property type="match status" value="1"/>
</dbReference>
<dbReference type="GO" id="GO:0042128">
    <property type="term" value="P:nitrate assimilation"/>
    <property type="evidence" value="ECO:0007669"/>
    <property type="project" value="UniProtKB-KW"/>
</dbReference>
<dbReference type="Proteomes" id="UP000533017">
    <property type="component" value="Unassembled WGS sequence"/>
</dbReference>
<dbReference type="RefSeq" id="WP_237769041.1">
    <property type="nucleotide sequence ID" value="NZ_FOOI01000017.1"/>
</dbReference>
<proteinExistence type="inferred from homology"/>
<feature type="transmembrane region" description="Helical" evidence="7">
    <location>
        <begin position="57"/>
        <end position="78"/>
    </location>
</feature>
<dbReference type="EMBL" id="JACBZA010000001">
    <property type="protein sequence ID" value="NYH84136.1"/>
    <property type="molecule type" value="Genomic_DNA"/>
</dbReference>
<dbReference type="PANTHER" id="PTHR23515">
    <property type="entry name" value="HIGH-AFFINITY NITRATE TRANSPORTER 2.3"/>
    <property type="match status" value="1"/>
</dbReference>
<comment type="similarity">
    <text evidence="2">Belongs to the major facilitator superfamily. Nitrate/nitrite porter (TC 2.A.1.8) family.</text>
</comment>
<dbReference type="PROSITE" id="PS50850">
    <property type="entry name" value="MFS"/>
    <property type="match status" value="1"/>
</dbReference>
<feature type="transmembrane region" description="Helical" evidence="7">
    <location>
        <begin position="21"/>
        <end position="45"/>
    </location>
</feature>
<accession>A0A1I2ZST5</accession>
<comment type="subcellular location">
    <subcellularLocation>
        <location evidence="1">Cell membrane</location>
        <topology evidence="1">Multi-pass membrane protein</topology>
    </subcellularLocation>
</comment>
<evidence type="ECO:0000256" key="1">
    <source>
        <dbReference type="ARBA" id="ARBA00004651"/>
    </source>
</evidence>
<feature type="domain" description="Major facilitator superfamily (MFS) profile" evidence="8">
    <location>
        <begin position="24"/>
        <end position="403"/>
    </location>
</feature>
<evidence type="ECO:0000313" key="11">
    <source>
        <dbReference type="Proteomes" id="UP000199052"/>
    </source>
</evidence>
<dbReference type="GO" id="GO:0015112">
    <property type="term" value="F:nitrate transmembrane transporter activity"/>
    <property type="evidence" value="ECO:0007669"/>
    <property type="project" value="InterPro"/>
</dbReference>
<dbReference type="Pfam" id="PF07690">
    <property type="entry name" value="MFS_1"/>
    <property type="match status" value="1"/>
</dbReference>
<evidence type="ECO:0000256" key="7">
    <source>
        <dbReference type="SAM" id="Phobius"/>
    </source>
</evidence>
<feature type="transmembrane region" description="Helical" evidence="7">
    <location>
        <begin position="147"/>
        <end position="167"/>
    </location>
</feature>
<evidence type="ECO:0000256" key="3">
    <source>
        <dbReference type="ARBA" id="ARBA00022692"/>
    </source>
</evidence>
<dbReference type="InterPro" id="IPR036259">
    <property type="entry name" value="MFS_trans_sf"/>
</dbReference>
<dbReference type="AlphaFoldDB" id="A0A1I2ZST5"/>
<evidence type="ECO:0000259" key="8">
    <source>
        <dbReference type="PROSITE" id="PS50850"/>
    </source>
</evidence>
<dbReference type="InterPro" id="IPR044772">
    <property type="entry name" value="NO3_transporter"/>
</dbReference>
<feature type="transmembrane region" description="Helical" evidence="7">
    <location>
        <begin position="259"/>
        <end position="277"/>
    </location>
</feature>
<reference evidence="9 12" key="2">
    <citation type="submission" date="2020-07" db="EMBL/GenBank/DDBJ databases">
        <title>Sequencing the genomes of 1000 actinobacteria strains.</title>
        <authorList>
            <person name="Klenk H.-P."/>
        </authorList>
    </citation>
    <scope>NUCLEOTIDE SEQUENCE [LARGE SCALE GENOMIC DNA]</scope>
    <source>
        <strain evidence="9 12">DSM 45117</strain>
    </source>
</reference>
<dbReference type="Gene3D" id="1.20.1250.20">
    <property type="entry name" value="MFS general substrate transporter like domains"/>
    <property type="match status" value="2"/>
</dbReference>
<keyword evidence="3 7" id="KW-0812">Transmembrane</keyword>
<dbReference type="STRING" id="504797.SAMN05421678_11736"/>
<evidence type="ECO:0000256" key="5">
    <source>
        <dbReference type="ARBA" id="ARBA00023063"/>
    </source>
</evidence>
<evidence type="ECO:0000313" key="12">
    <source>
        <dbReference type="Proteomes" id="UP000533017"/>
    </source>
</evidence>
<reference evidence="10 11" key="1">
    <citation type="submission" date="2016-10" db="EMBL/GenBank/DDBJ databases">
        <authorList>
            <person name="de Groot N.N."/>
        </authorList>
    </citation>
    <scope>NUCLEOTIDE SEQUENCE [LARGE SCALE GENOMIC DNA]</scope>
    <source>
        <strain evidence="10 11">CPCC 202808</strain>
    </source>
</reference>
<keyword evidence="5" id="KW-0534">Nitrate assimilation</keyword>
<dbReference type="Proteomes" id="UP000199052">
    <property type="component" value="Unassembled WGS sequence"/>
</dbReference>
<evidence type="ECO:0000256" key="4">
    <source>
        <dbReference type="ARBA" id="ARBA00022989"/>
    </source>
</evidence>
<feature type="transmembrane region" description="Helical" evidence="7">
    <location>
        <begin position="90"/>
        <end position="109"/>
    </location>
</feature>
<gene>
    <name evidence="9" type="ORF">FHR37_002987</name>
    <name evidence="10" type="ORF">SAMN05421678_11736</name>
</gene>
<keyword evidence="6 7" id="KW-0472">Membrane</keyword>
<keyword evidence="4 7" id="KW-1133">Transmembrane helix</keyword>
<organism evidence="10 11">
    <name type="scientific">Actinopolymorpha cephalotaxi</name>
    <dbReference type="NCBI Taxonomy" id="504797"/>
    <lineage>
        <taxon>Bacteria</taxon>
        <taxon>Bacillati</taxon>
        <taxon>Actinomycetota</taxon>
        <taxon>Actinomycetes</taxon>
        <taxon>Propionibacteriales</taxon>
        <taxon>Actinopolymorphaceae</taxon>
        <taxon>Actinopolymorpha</taxon>
    </lineage>
</organism>
<feature type="transmembrane region" description="Helical" evidence="7">
    <location>
        <begin position="284"/>
        <end position="305"/>
    </location>
</feature>
<protein>
    <submittedName>
        <fullName evidence="10">MFS transporter, NNP family, nitrate/nitrite transporter</fullName>
    </submittedName>
    <submittedName>
        <fullName evidence="9">NNP family nitrate/nitrite transporter-like MFS transporter</fullName>
    </submittedName>
</protein>
<sequence length="415" mass="42433">MTRRKSAQPPTRPADDIAPPATGMLALATVGFAVAFWAWALLAPLGATLREQLSLTAFQQSLVVAVPVVVGSLGRIPVGALTDRFGARRMFPAVTALTILPVLYLGFLADSLAEVLIGGFFLGLGGTTFAIGVPFVNAWFPAQRRGFAIGVFGMGTGGTALASFTTIPLTDALGQSFPFTLVAILLAVYAVTAHLLLRDNPTRPAATAPLLARIGAGLRHGVTWQLAFLYAVAFGGFVAFSVYLPTYLTTAYGLDRSDAGLRTAGFVVLAVLMRPVGGLLADRVGAVPVLLCCYVVIALLAVVAATRPPLVPVGTAAFLGMAAALGAGSGAVFALVAALVPAQEVGTVTGLVGAAGGLGGFFPPLVMGTVYGLMADYSWGYILLAVTAAAAAAFTATMVRRRVATVAPADQPARG</sequence>
<dbReference type="InterPro" id="IPR020846">
    <property type="entry name" value="MFS_dom"/>
</dbReference>
<evidence type="ECO:0000313" key="10">
    <source>
        <dbReference type="EMBL" id="SFH40589.1"/>
    </source>
</evidence>
<dbReference type="EMBL" id="FOOI01000017">
    <property type="protein sequence ID" value="SFH40589.1"/>
    <property type="molecule type" value="Genomic_DNA"/>
</dbReference>
<feature type="transmembrane region" description="Helical" evidence="7">
    <location>
        <begin position="179"/>
        <end position="197"/>
    </location>
</feature>
<feature type="transmembrane region" description="Helical" evidence="7">
    <location>
        <begin position="115"/>
        <end position="140"/>
    </location>
</feature>
<feature type="transmembrane region" description="Helical" evidence="7">
    <location>
        <begin position="379"/>
        <end position="399"/>
    </location>
</feature>